<reference evidence="1" key="1">
    <citation type="submission" date="2022-01" db="EMBL/GenBank/DDBJ databases">
        <title>Lysobacter chinensis sp. nov., a bacterium isolated from cow dung compost.</title>
        <authorList>
            <person name="Liu Y."/>
        </authorList>
    </citation>
    <scope>NUCLEOTIDE SEQUENCE</scope>
    <source>
        <strain evidence="1">TLK-CK17</strain>
    </source>
</reference>
<proteinExistence type="predicted"/>
<name>A0ABS9HYJ7_9GAMM</name>
<dbReference type="Proteomes" id="UP001430796">
    <property type="component" value="Unassembled WGS sequence"/>
</dbReference>
<gene>
    <name evidence="1" type="ORF">L3V18_19190</name>
</gene>
<reference evidence="1" key="2">
    <citation type="submission" date="2022-01" db="EMBL/GenBank/DDBJ databases">
        <authorList>
            <person name="Zhou L.Y."/>
        </authorList>
    </citation>
    <scope>NUCLEOTIDE SEQUENCE</scope>
    <source>
        <strain evidence="1">TLK-CK17</strain>
    </source>
</reference>
<protein>
    <submittedName>
        <fullName evidence="1">Uncharacterized protein</fullName>
    </submittedName>
</protein>
<evidence type="ECO:0000313" key="1">
    <source>
        <dbReference type="EMBL" id="MCF7223873.1"/>
    </source>
</evidence>
<dbReference type="RefSeq" id="WP_237057062.1">
    <property type="nucleotide sequence ID" value="NZ_JAKJPO010000030.1"/>
</dbReference>
<comment type="caution">
    <text evidence="1">The sequence shown here is derived from an EMBL/GenBank/DDBJ whole genome shotgun (WGS) entry which is preliminary data.</text>
</comment>
<organism evidence="1 2">
    <name type="scientific">Marilutibacter chinensis</name>
    <dbReference type="NCBI Taxonomy" id="2912247"/>
    <lineage>
        <taxon>Bacteria</taxon>
        <taxon>Pseudomonadati</taxon>
        <taxon>Pseudomonadota</taxon>
        <taxon>Gammaproteobacteria</taxon>
        <taxon>Lysobacterales</taxon>
        <taxon>Lysobacteraceae</taxon>
        <taxon>Marilutibacter</taxon>
    </lineage>
</organism>
<dbReference type="EMBL" id="JAKJPO010000030">
    <property type="protein sequence ID" value="MCF7223873.1"/>
    <property type="molecule type" value="Genomic_DNA"/>
</dbReference>
<evidence type="ECO:0000313" key="2">
    <source>
        <dbReference type="Proteomes" id="UP001430796"/>
    </source>
</evidence>
<sequence length="74" mass="8245">MTKITDPDFDQQLSLRQSFHVLLAFLEQFNSRSPQPTDDLLSWLSLESDGATSDPAQLDDFLQSAKSVLASSSR</sequence>
<accession>A0ABS9HYJ7</accession>
<keyword evidence="2" id="KW-1185">Reference proteome</keyword>